<evidence type="ECO:0000313" key="2">
    <source>
        <dbReference type="EMBL" id="KAF0981236.1"/>
    </source>
</evidence>
<dbReference type="OMA" id="CNTINQM"/>
<dbReference type="OrthoDB" id="10617498at2759"/>
<dbReference type="VEuPathDB" id="AmoebaDB:FDP41_013024"/>
<reference evidence="2 3" key="1">
    <citation type="journal article" date="2019" name="Sci. Rep.">
        <title>Nanopore sequencing improves the draft genome of the human pathogenic amoeba Naegleria fowleri.</title>
        <authorList>
            <person name="Liechti N."/>
            <person name="Schurch N."/>
            <person name="Bruggmann R."/>
            <person name="Wittwer M."/>
        </authorList>
    </citation>
    <scope>NUCLEOTIDE SEQUENCE [LARGE SCALE GENOMIC DNA]</scope>
    <source>
        <strain evidence="2 3">ATCC 30894</strain>
    </source>
</reference>
<comment type="caution">
    <text evidence="2">The sequence shown here is derived from an EMBL/GenBank/DDBJ whole genome shotgun (WGS) entry which is preliminary data.</text>
</comment>
<dbReference type="Proteomes" id="UP000444721">
    <property type="component" value="Unassembled WGS sequence"/>
</dbReference>
<name>A0A6A5C0M9_NAEFO</name>
<dbReference type="GeneID" id="68120239"/>
<organism evidence="2 3">
    <name type="scientific">Naegleria fowleri</name>
    <name type="common">Brain eating amoeba</name>
    <dbReference type="NCBI Taxonomy" id="5763"/>
    <lineage>
        <taxon>Eukaryota</taxon>
        <taxon>Discoba</taxon>
        <taxon>Heterolobosea</taxon>
        <taxon>Tetramitia</taxon>
        <taxon>Eutetramitia</taxon>
        <taxon>Vahlkampfiidae</taxon>
        <taxon>Naegleria</taxon>
    </lineage>
</organism>
<proteinExistence type="predicted"/>
<dbReference type="Pfam" id="PF12937">
    <property type="entry name" value="F-box-like"/>
    <property type="match status" value="1"/>
</dbReference>
<dbReference type="Gene3D" id="1.20.1280.50">
    <property type="match status" value="1"/>
</dbReference>
<dbReference type="VEuPathDB" id="AmoebaDB:NfTy_078610"/>
<gene>
    <name evidence="2" type="ORF">FDP41_013024</name>
</gene>
<dbReference type="VEuPathDB" id="AmoebaDB:NF0098770"/>
<evidence type="ECO:0000259" key="1">
    <source>
        <dbReference type="Pfam" id="PF12937"/>
    </source>
</evidence>
<feature type="domain" description="F-box" evidence="1">
    <location>
        <begin position="5"/>
        <end position="40"/>
    </location>
</feature>
<dbReference type="InterPro" id="IPR001810">
    <property type="entry name" value="F-box_dom"/>
</dbReference>
<dbReference type="InterPro" id="IPR036047">
    <property type="entry name" value="F-box-like_dom_sf"/>
</dbReference>
<dbReference type="AlphaFoldDB" id="A0A6A5C0M9"/>
<dbReference type="SUPFAM" id="SSF81383">
    <property type="entry name" value="F-box domain"/>
    <property type="match status" value="1"/>
</dbReference>
<evidence type="ECO:0000313" key="3">
    <source>
        <dbReference type="Proteomes" id="UP000444721"/>
    </source>
</evidence>
<dbReference type="RefSeq" id="XP_044565949.1">
    <property type="nucleotide sequence ID" value="XM_044703609.1"/>
</dbReference>
<accession>A0A6A5C0M9</accession>
<dbReference type="EMBL" id="VFQX01000016">
    <property type="protein sequence ID" value="KAF0981236.1"/>
    <property type="molecule type" value="Genomic_DNA"/>
</dbReference>
<protein>
    <recommendedName>
        <fullName evidence="1">F-box domain-containing protein</fullName>
    </recommendedName>
</protein>
<sequence>MFDSDCLLSIFKFLDFSHVPKISLVCTHWNEIARSNALWEWYFHLLSNNKKGKTSIETTVLEKDDLFWRNMIRDHFSKYRLRTTHKINSLGFFDFSNQMHFMKQSMVHPFLNQFAKFLFGRIRVENIYCTDNNGTLQTYSKDNDIIHLEDRIFDILQVKIKMKISGLDECIIARTKYPYDAGFGLFGHPYTPGAFIYISTETHDFMNEKLQKPPSENIRHIPLSDLNVLQNCFLYVFHGRNVSPTLIGEQYLEDTVLSKCVPTLTQFNLCPRSVIPLFCYIVSCVCGIIDGCSCYQKKEFTHGYPCISNNIFMHYERYARYSERVRSRIPIMRNYILSNPRHIDVNVCNTINQMIAGKRRIVTSKLNRKERLEYWKCLQGKALTSKQKQIYFQNLFEHDHDTTSTVDDVSGEVIEKEILSFQKALELLNNQQYIIDCCLRYKSSKFKSVEGE</sequence>
<keyword evidence="3" id="KW-1185">Reference proteome</keyword>